<dbReference type="InterPro" id="IPR012932">
    <property type="entry name" value="VKOR"/>
</dbReference>
<dbReference type="GO" id="GO:0016020">
    <property type="term" value="C:membrane"/>
    <property type="evidence" value="ECO:0007669"/>
    <property type="project" value="UniProtKB-SubCell"/>
</dbReference>
<comment type="similarity">
    <text evidence="2">Belongs to the VKOR family.</text>
</comment>
<evidence type="ECO:0000256" key="9">
    <source>
        <dbReference type="ARBA" id="ARBA00023284"/>
    </source>
</evidence>
<gene>
    <name evidence="12" type="ordered locus">CRES_0410</name>
</gene>
<dbReference type="SMART" id="SM00756">
    <property type="entry name" value="VKc"/>
    <property type="match status" value="1"/>
</dbReference>
<keyword evidence="7 10" id="KW-0472">Membrane</keyword>
<keyword evidence="9" id="KW-0676">Redox-active center</keyword>
<keyword evidence="13" id="KW-1185">Reference proteome</keyword>
<evidence type="ECO:0000313" key="12">
    <source>
        <dbReference type="EMBL" id="AEI08773.1"/>
    </source>
</evidence>
<feature type="domain" description="Vitamin K epoxide reductase" evidence="11">
    <location>
        <begin position="1"/>
        <end position="135"/>
    </location>
</feature>
<evidence type="ECO:0000256" key="6">
    <source>
        <dbReference type="ARBA" id="ARBA00023002"/>
    </source>
</evidence>
<dbReference type="AlphaFoldDB" id="F8DXX6"/>
<name>F8DXX6_CORRG</name>
<dbReference type="GO" id="GO:0016491">
    <property type="term" value="F:oxidoreductase activity"/>
    <property type="evidence" value="ECO:0007669"/>
    <property type="project" value="UniProtKB-KW"/>
</dbReference>
<organism evidence="12 13">
    <name type="scientific">Corynebacterium resistens (strain DSM 45100 / JCM 12819 / GTC 2026 / SICGH 158)</name>
    <dbReference type="NCBI Taxonomy" id="662755"/>
    <lineage>
        <taxon>Bacteria</taxon>
        <taxon>Bacillati</taxon>
        <taxon>Actinomycetota</taxon>
        <taxon>Actinomycetes</taxon>
        <taxon>Mycobacteriales</taxon>
        <taxon>Corynebacteriaceae</taxon>
        <taxon>Corynebacterium</taxon>
    </lineage>
</organism>
<dbReference type="Proteomes" id="UP000000492">
    <property type="component" value="Chromosome"/>
</dbReference>
<comment type="subcellular location">
    <subcellularLocation>
        <location evidence="1">Membrane</location>
        <topology evidence="1">Multi-pass membrane protein</topology>
    </subcellularLocation>
</comment>
<evidence type="ECO:0000256" key="2">
    <source>
        <dbReference type="ARBA" id="ARBA00006214"/>
    </source>
</evidence>
<protein>
    <submittedName>
        <fullName evidence="12">Membrane protein</fullName>
    </submittedName>
</protein>
<evidence type="ECO:0000313" key="13">
    <source>
        <dbReference type="Proteomes" id="UP000000492"/>
    </source>
</evidence>
<dbReference type="Pfam" id="PF07884">
    <property type="entry name" value="VKOR"/>
    <property type="match status" value="1"/>
</dbReference>
<sequence length="175" mass="19312">MLILSAIGLWFSALIMYDKIKLMLDSSFTPACTLNDVISCSDVMASGQASAFGFPNPFIGMIGFPVVMTIAVVLLVGARLPRWMWWSSVFGLGLAVLFVHWLAYQAIFNIVALCPWCMVVWSVTLPLFVMTLTHTLRESRRHAGQPAAEGIAVPLIITIAWYVGFAAVMAMQFMM</sequence>
<evidence type="ECO:0000256" key="8">
    <source>
        <dbReference type="ARBA" id="ARBA00023157"/>
    </source>
</evidence>
<keyword evidence="4" id="KW-0874">Quinone</keyword>
<evidence type="ECO:0000256" key="4">
    <source>
        <dbReference type="ARBA" id="ARBA00022719"/>
    </source>
</evidence>
<dbReference type="HOGENOM" id="CLU_082938_1_1_11"/>
<evidence type="ECO:0000256" key="5">
    <source>
        <dbReference type="ARBA" id="ARBA00022989"/>
    </source>
</evidence>
<dbReference type="InterPro" id="IPR041714">
    <property type="entry name" value="VKOR_Actinobacteria"/>
</dbReference>
<feature type="transmembrane region" description="Helical" evidence="10">
    <location>
        <begin position="110"/>
        <end position="130"/>
    </location>
</feature>
<keyword evidence="6" id="KW-0560">Oxidoreductase</keyword>
<dbReference type="STRING" id="662755.CRES_0410"/>
<dbReference type="Gene3D" id="1.20.1440.130">
    <property type="entry name" value="VKOR domain"/>
    <property type="match status" value="1"/>
</dbReference>
<keyword evidence="8" id="KW-1015">Disulfide bond</keyword>
<evidence type="ECO:0000256" key="7">
    <source>
        <dbReference type="ARBA" id="ARBA00023136"/>
    </source>
</evidence>
<feature type="transmembrane region" description="Helical" evidence="10">
    <location>
        <begin position="58"/>
        <end position="76"/>
    </location>
</feature>
<feature type="transmembrane region" description="Helical" evidence="10">
    <location>
        <begin position="83"/>
        <end position="104"/>
    </location>
</feature>
<dbReference type="GO" id="GO:0048038">
    <property type="term" value="F:quinone binding"/>
    <property type="evidence" value="ECO:0007669"/>
    <property type="project" value="UniProtKB-KW"/>
</dbReference>
<reference evidence="12 13" key="1">
    <citation type="journal article" date="2012" name="BMC Genomics">
        <title>Complete genome sequence, lifestyle, and multi-drug resistance of the human pathogen Corynebacterium resistens DSM 45100 isolated from blood samples of a leukemia patient.</title>
        <authorList>
            <person name="Schroder J."/>
            <person name="Maus I."/>
            <person name="Meyer K."/>
            <person name="Wordemann S."/>
            <person name="Blom J."/>
            <person name="Jaenicke S."/>
            <person name="Schneider J."/>
            <person name="Trost E."/>
            <person name="Tauch A."/>
        </authorList>
    </citation>
    <scope>NUCLEOTIDE SEQUENCE [LARGE SCALE GENOMIC DNA]</scope>
    <source>
        <strain evidence="13">DSM 45100 / JCM 12819 / CCUG 50093 / GTC 2026 / SICGH 158</strain>
    </source>
</reference>
<dbReference type="eggNOG" id="COG4243">
    <property type="taxonomic scope" value="Bacteria"/>
</dbReference>
<proteinExistence type="inferred from homology"/>
<evidence type="ECO:0000259" key="11">
    <source>
        <dbReference type="SMART" id="SM00756"/>
    </source>
</evidence>
<feature type="transmembrane region" description="Helical" evidence="10">
    <location>
        <begin position="151"/>
        <end position="174"/>
    </location>
</feature>
<dbReference type="CDD" id="cd12922">
    <property type="entry name" value="VKOR_5"/>
    <property type="match status" value="1"/>
</dbReference>
<keyword evidence="5 10" id="KW-1133">Transmembrane helix</keyword>
<dbReference type="EMBL" id="CP002857">
    <property type="protein sequence ID" value="AEI08773.1"/>
    <property type="molecule type" value="Genomic_DNA"/>
</dbReference>
<dbReference type="InterPro" id="IPR038354">
    <property type="entry name" value="VKOR_sf"/>
</dbReference>
<evidence type="ECO:0000256" key="1">
    <source>
        <dbReference type="ARBA" id="ARBA00004141"/>
    </source>
</evidence>
<dbReference type="KEGG" id="crd:CRES_0410"/>
<accession>F8DXX6</accession>
<keyword evidence="3 10" id="KW-0812">Transmembrane</keyword>
<evidence type="ECO:0000256" key="3">
    <source>
        <dbReference type="ARBA" id="ARBA00022692"/>
    </source>
</evidence>
<evidence type="ECO:0000256" key="10">
    <source>
        <dbReference type="SAM" id="Phobius"/>
    </source>
</evidence>